<dbReference type="Gene3D" id="3.30.420.10">
    <property type="entry name" value="Ribonuclease H-like superfamily/Ribonuclease H"/>
    <property type="match status" value="1"/>
</dbReference>
<proteinExistence type="predicted"/>
<dbReference type="PANTHER" id="PTHR46068:SF1">
    <property type="entry name" value="TRANSPOSASE IS30-LIKE HTH DOMAIN-CONTAINING PROTEIN"/>
    <property type="match status" value="1"/>
</dbReference>
<protein>
    <recommendedName>
        <fullName evidence="1">Tc1-like transposase DDE domain-containing protein</fullName>
    </recommendedName>
</protein>
<organism evidence="2 3">
    <name type="scientific">Ancylostoma ceylanicum</name>
    <dbReference type="NCBI Taxonomy" id="53326"/>
    <lineage>
        <taxon>Eukaryota</taxon>
        <taxon>Metazoa</taxon>
        <taxon>Ecdysozoa</taxon>
        <taxon>Nematoda</taxon>
        <taxon>Chromadorea</taxon>
        <taxon>Rhabditida</taxon>
        <taxon>Rhabditina</taxon>
        <taxon>Rhabditomorpha</taxon>
        <taxon>Strongyloidea</taxon>
        <taxon>Ancylostomatidae</taxon>
        <taxon>Ancylostomatinae</taxon>
        <taxon>Ancylostoma</taxon>
    </lineage>
</organism>
<dbReference type="EMBL" id="JARK01001499">
    <property type="protein sequence ID" value="EYB95145.1"/>
    <property type="molecule type" value="Genomic_DNA"/>
</dbReference>
<gene>
    <name evidence="2" type="primary">Acey_s0163.g3481</name>
    <name evidence="2" type="ORF">Y032_0163g3481</name>
</gene>
<dbReference type="InterPro" id="IPR036397">
    <property type="entry name" value="RNaseH_sf"/>
</dbReference>
<dbReference type="OrthoDB" id="7951431at2759"/>
<dbReference type="STRING" id="53326.A0A016SXC9"/>
<sequence length="263" mass="29424">MRSLAKKLSMPRETVRRIVRIRLGLYPYKHQKCHLLSADAKKKRYERSRALVRRLAAGQHLQVVWSDEKLFSTDQKDNKQNHRILAKDVSSANASGRISGRSQHPGQVMVWAAVTSTGKAPLVFLDSGVKINAPIYVEKVLEGALLPWAQKHFGSTPWIFQQDGAPAHTSKLVQNWMRDHLDDFIAASEWPPSSPDLNPLDYGIWGILEAKVSTKSYSSVAALKAALMKAWNEISDDVLMSTCDSAMKRLRLCCSLKGGAFEI</sequence>
<dbReference type="PANTHER" id="PTHR46068">
    <property type="entry name" value="PROTEIN CBG27172"/>
    <property type="match status" value="1"/>
</dbReference>
<evidence type="ECO:0000259" key="1">
    <source>
        <dbReference type="Pfam" id="PF13358"/>
    </source>
</evidence>
<accession>A0A016SXC9</accession>
<comment type="caution">
    <text evidence="2">The sequence shown here is derived from an EMBL/GenBank/DDBJ whole genome shotgun (WGS) entry which is preliminary data.</text>
</comment>
<feature type="domain" description="Tc1-like transposase DDE" evidence="1">
    <location>
        <begin position="63"/>
        <end position="223"/>
    </location>
</feature>
<name>A0A016SXC9_9BILA</name>
<dbReference type="Proteomes" id="UP000024635">
    <property type="component" value="Unassembled WGS sequence"/>
</dbReference>
<keyword evidence="3" id="KW-1185">Reference proteome</keyword>
<dbReference type="AlphaFoldDB" id="A0A016SXC9"/>
<dbReference type="Pfam" id="PF13358">
    <property type="entry name" value="DDE_3"/>
    <property type="match status" value="1"/>
</dbReference>
<reference evidence="3" key="1">
    <citation type="journal article" date="2015" name="Nat. Genet.">
        <title>The genome and transcriptome of the zoonotic hookworm Ancylostoma ceylanicum identify infection-specific gene families.</title>
        <authorList>
            <person name="Schwarz E.M."/>
            <person name="Hu Y."/>
            <person name="Antoshechkin I."/>
            <person name="Miller M.M."/>
            <person name="Sternberg P.W."/>
            <person name="Aroian R.V."/>
        </authorList>
    </citation>
    <scope>NUCLEOTIDE SEQUENCE</scope>
    <source>
        <strain evidence="3">HY135</strain>
    </source>
</reference>
<dbReference type="GO" id="GO:0003676">
    <property type="term" value="F:nucleic acid binding"/>
    <property type="evidence" value="ECO:0007669"/>
    <property type="project" value="InterPro"/>
</dbReference>
<evidence type="ECO:0000313" key="3">
    <source>
        <dbReference type="Proteomes" id="UP000024635"/>
    </source>
</evidence>
<dbReference type="InterPro" id="IPR038717">
    <property type="entry name" value="Tc1-like_DDE_dom"/>
</dbReference>
<evidence type="ECO:0000313" key="2">
    <source>
        <dbReference type="EMBL" id="EYB95145.1"/>
    </source>
</evidence>